<keyword evidence="1" id="KW-0723">Serine/threonine-protein kinase</keyword>
<dbReference type="EMBL" id="BAAANN010000021">
    <property type="protein sequence ID" value="GAA1970642.1"/>
    <property type="molecule type" value="Genomic_DNA"/>
</dbReference>
<comment type="caution">
    <text evidence="4">The sequence shown here is derived from an EMBL/GenBank/DDBJ whole genome shotgun (WGS) entry which is preliminary data.</text>
</comment>
<dbReference type="Gene3D" id="3.30.565.10">
    <property type="entry name" value="Histidine kinase-like ATPase, C-terminal domain"/>
    <property type="match status" value="1"/>
</dbReference>
<name>A0ABN2RLC8_9PSEU</name>
<evidence type="ECO:0000259" key="3">
    <source>
        <dbReference type="Pfam" id="PF13581"/>
    </source>
</evidence>
<evidence type="ECO:0000256" key="2">
    <source>
        <dbReference type="SAM" id="MobiDB-lite"/>
    </source>
</evidence>
<keyword evidence="1" id="KW-0808">Transferase</keyword>
<gene>
    <name evidence="4" type="ORF">GCM10009754_50710</name>
</gene>
<dbReference type="Pfam" id="PF13581">
    <property type="entry name" value="HATPase_c_2"/>
    <property type="match status" value="1"/>
</dbReference>
<organism evidence="4 5">
    <name type="scientific">Amycolatopsis minnesotensis</name>
    <dbReference type="NCBI Taxonomy" id="337894"/>
    <lineage>
        <taxon>Bacteria</taxon>
        <taxon>Bacillati</taxon>
        <taxon>Actinomycetota</taxon>
        <taxon>Actinomycetes</taxon>
        <taxon>Pseudonocardiales</taxon>
        <taxon>Pseudonocardiaceae</taxon>
        <taxon>Amycolatopsis</taxon>
    </lineage>
</organism>
<sequence>MTTPSSRLSSSGVASFEVPATVTGASDARRFTSAALAAWGCHGHSVDDVQLAVYELVANALLHTDSAPELTLRLTGSRLRIEVSDESAEPPSKRDGGRDGGWGLRLVESLAVSWGTERDGAGKRVWCELELGRTDESARAVAG</sequence>
<dbReference type="PANTHER" id="PTHR35526:SF3">
    <property type="entry name" value="ANTI-SIGMA-F FACTOR RSBW"/>
    <property type="match status" value="1"/>
</dbReference>
<dbReference type="PANTHER" id="PTHR35526">
    <property type="entry name" value="ANTI-SIGMA-F FACTOR RSBW-RELATED"/>
    <property type="match status" value="1"/>
</dbReference>
<evidence type="ECO:0000313" key="5">
    <source>
        <dbReference type="Proteomes" id="UP001501116"/>
    </source>
</evidence>
<keyword evidence="4" id="KW-0547">Nucleotide-binding</keyword>
<dbReference type="InterPro" id="IPR050267">
    <property type="entry name" value="Anti-sigma-factor_SerPK"/>
</dbReference>
<keyword evidence="1" id="KW-0418">Kinase</keyword>
<evidence type="ECO:0000256" key="1">
    <source>
        <dbReference type="ARBA" id="ARBA00022527"/>
    </source>
</evidence>
<dbReference type="Proteomes" id="UP001501116">
    <property type="component" value="Unassembled WGS sequence"/>
</dbReference>
<keyword evidence="5" id="KW-1185">Reference proteome</keyword>
<dbReference type="GO" id="GO:0005524">
    <property type="term" value="F:ATP binding"/>
    <property type="evidence" value="ECO:0007669"/>
    <property type="project" value="UniProtKB-KW"/>
</dbReference>
<dbReference type="CDD" id="cd16936">
    <property type="entry name" value="HATPase_RsbW-like"/>
    <property type="match status" value="1"/>
</dbReference>
<feature type="region of interest" description="Disordered" evidence="2">
    <location>
        <begin position="83"/>
        <end position="102"/>
    </location>
</feature>
<keyword evidence="4" id="KW-0067">ATP-binding</keyword>
<dbReference type="RefSeq" id="WP_344423717.1">
    <property type="nucleotide sequence ID" value="NZ_BAAANN010000021.1"/>
</dbReference>
<dbReference type="SUPFAM" id="SSF55874">
    <property type="entry name" value="ATPase domain of HSP90 chaperone/DNA topoisomerase II/histidine kinase"/>
    <property type="match status" value="1"/>
</dbReference>
<proteinExistence type="predicted"/>
<reference evidence="4 5" key="1">
    <citation type="journal article" date="2019" name="Int. J. Syst. Evol. Microbiol.">
        <title>The Global Catalogue of Microorganisms (GCM) 10K type strain sequencing project: providing services to taxonomists for standard genome sequencing and annotation.</title>
        <authorList>
            <consortium name="The Broad Institute Genomics Platform"/>
            <consortium name="The Broad Institute Genome Sequencing Center for Infectious Disease"/>
            <person name="Wu L."/>
            <person name="Ma J."/>
        </authorList>
    </citation>
    <scope>NUCLEOTIDE SEQUENCE [LARGE SCALE GENOMIC DNA]</scope>
    <source>
        <strain evidence="4 5">JCM 14545</strain>
    </source>
</reference>
<dbReference type="InterPro" id="IPR036890">
    <property type="entry name" value="HATPase_C_sf"/>
</dbReference>
<protein>
    <submittedName>
        <fullName evidence="4">ATP-binding protein</fullName>
    </submittedName>
</protein>
<dbReference type="InterPro" id="IPR003594">
    <property type="entry name" value="HATPase_dom"/>
</dbReference>
<evidence type="ECO:0000313" key="4">
    <source>
        <dbReference type="EMBL" id="GAA1970642.1"/>
    </source>
</evidence>
<accession>A0ABN2RLC8</accession>
<feature type="domain" description="Histidine kinase/HSP90-like ATPase" evidence="3">
    <location>
        <begin position="18"/>
        <end position="126"/>
    </location>
</feature>